<keyword evidence="3" id="KW-0804">Transcription</keyword>
<reference evidence="6 7" key="1">
    <citation type="journal article" date="2019" name="Int. J. Syst. Evol. Microbiol.">
        <title>The Global Catalogue of Microorganisms (GCM) 10K type strain sequencing project: providing services to taxonomists for standard genome sequencing and annotation.</title>
        <authorList>
            <consortium name="The Broad Institute Genomics Platform"/>
            <consortium name="The Broad Institute Genome Sequencing Center for Infectious Disease"/>
            <person name="Wu L."/>
            <person name="Ma J."/>
        </authorList>
    </citation>
    <scope>NUCLEOTIDE SEQUENCE [LARGE SCALE GENOMIC DNA]</scope>
    <source>
        <strain evidence="6 7">JCM 12762</strain>
    </source>
</reference>
<evidence type="ECO:0000256" key="2">
    <source>
        <dbReference type="ARBA" id="ARBA00023125"/>
    </source>
</evidence>
<evidence type="ECO:0000313" key="6">
    <source>
        <dbReference type="EMBL" id="GAA1221577.1"/>
    </source>
</evidence>
<keyword evidence="7" id="KW-1185">Reference proteome</keyword>
<keyword evidence="2 4" id="KW-0238">DNA-binding</keyword>
<dbReference type="InterPro" id="IPR001647">
    <property type="entry name" value="HTH_TetR"/>
</dbReference>
<sequence length="193" mass="20664">MMNAVPVARVDVERNRRILLDAAAGALAHDPDATLGDVARRAGLARATLYRHFSSRESLLDALRDDAVECAKEVVAGAQVGDGTALEALRRVVAGIVSLGARFRPLLLEGAAQDPEFLRRREEAFMPVAVIVQRGQRAGEVKAEISVRWVVAALMALLAAAVRMDASLSEEEVVELVFGTLSLGIQGTHSTQN</sequence>
<dbReference type="PANTHER" id="PTHR30055:SF234">
    <property type="entry name" value="HTH-TYPE TRANSCRIPTIONAL REGULATOR BETI"/>
    <property type="match status" value="1"/>
</dbReference>
<evidence type="ECO:0000256" key="3">
    <source>
        <dbReference type="ARBA" id="ARBA00023163"/>
    </source>
</evidence>
<dbReference type="SUPFAM" id="SSF48498">
    <property type="entry name" value="Tetracyclin repressor-like, C-terminal domain"/>
    <property type="match status" value="1"/>
</dbReference>
<dbReference type="PROSITE" id="PS50977">
    <property type="entry name" value="HTH_TETR_2"/>
    <property type="match status" value="1"/>
</dbReference>
<evidence type="ECO:0000256" key="4">
    <source>
        <dbReference type="PROSITE-ProRule" id="PRU00335"/>
    </source>
</evidence>
<dbReference type="Gene3D" id="1.10.357.10">
    <property type="entry name" value="Tetracycline Repressor, domain 2"/>
    <property type="match status" value="1"/>
</dbReference>
<proteinExistence type="predicted"/>
<dbReference type="InterPro" id="IPR036271">
    <property type="entry name" value="Tet_transcr_reg_TetR-rel_C_sf"/>
</dbReference>
<dbReference type="SUPFAM" id="SSF46689">
    <property type="entry name" value="Homeodomain-like"/>
    <property type="match status" value="1"/>
</dbReference>
<dbReference type="InterPro" id="IPR050109">
    <property type="entry name" value="HTH-type_TetR-like_transc_reg"/>
</dbReference>
<dbReference type="PANTHER" id="PTHR30055">
    <property type="entry name" value="HTH-TYPE TRANSCRIPTIONAL REGULATOR RUTR"/>
    <property type="match status" value="1"/>
</dbReference>
<dbReference type="RefSeq" id="WP_343925722.1">
    <property type="nucleotide sequence ID" value="NZ_BAAAKW010000034.1"/>
</dbReference>
<keyword evidence="1" id="KW-0805">Transcription regulation</keyword>
<evidence type="ECO:0000256" key="1">
    <source>
        <dbReference type="ARBA" id="ARBA00023015"/>
    </source>
</evidence>
<accession>A0ABN1VSV6</accession>
<gene>
    <name evidence="6" type="ORF">GCM10009655_21420</name>
</gene>
<evidence type="ECO:0000259" key="5">
    <source>
        <dbReference type="PROSITE" id="PS50977"/>
    </source>
</evidence>
<organism evidence="6 7">
    <name type="scientific">Rhodoglobus aureus</name>
    <dbReference type="NCBI Taxonomy" id="191497"/>
    <lineage>
        <taxon>Bacteria</taxon>
        <taxon>Bacillati</taxon>
        <taxon>Actinomycetota</taxon>
        <taxon>Actinomycetes</taxon>
        <taxon>Micrococcales</taxon>
        <taxon>Microbacteriaceae</taxon>
        <taxon>Rhodoglobus</taxon>
    </lineage>
</organism>
<dbReference type="Pfam" id="PF00440">
    <property type="entry name" value="TetR_N"/>
    <property type="match status" value="1"/>
</dbReference>
<feature type="domain" description="HTH tetR-type" evidence="5">
    <location>
        <begin position="13"/>
        <end position="71"/>
    </location>
</feature>
<dbReference type="EMBL" id="BAAAKW010000034">
    <property type="protein sequence ID" value="GAA1221577.1"/>
    <property type="molecule type" value="Genomic_DNA"/>
</dbReference>
<comment type="caution">
    <text evidence="6">The sequence shown here is derived from an EMBL/GenBank/DDBJ whole genome shotgun (WGS) entry which is preliminary data.</text>
</comment>
<name>A0ABN1VSV6_9MICO</name>
<protein>
    <submittedName>
        <fullName evidence="6">TetR/AcrR family transcriptional regulator</fullName>
    </submittedName>
</protein>
<dbReference type="InterPro" id="IPR009057">
    <property type="entry name" value="Homeodomain-like_sf"/>
</dbReference>
<feature type="DNA-binding region" description="H-T-H motif" evidence="4">
    <location>
        <begin position="34"/>
        <end position="53"/>
    </location>
</feature>
<evidence type="ECO:0000313" key="7">
    <source>
        <dbReference type="Proteomes" id="UP001500943"/>
    </source>
</evidence>
<dbReference type="Proteomes" id="UP001500943">
    <property type="component" value="Unassembled WGS sequence"/>
</dbReference>